<feature type="region of interest" description="Disordered" evidence="1">
    <location>
        <begin position="1"/>
        <end position="29"/>
    </location>
</feature>
<name>A0A2J6PEJ8_9HELO</name>
<evidence type="ECO:0000256" key="1">
    <source>
        <dbReference type="SAM" id="MobiDB-lite"/>
    </source>
</evidence>
<proteinExistence type="predicted"/>
<dbReference type="OrthoDB" id="3262926at2759"/>
<accession>A0A2J6PEJ8</accession>
<sequence>MEPNNDENQNPSTNKNKPSAEEADPIDRDQKLSLINRKFLSGRVFKPPPDRDNLISFRPQYFFYGSLMDARQLRKILQLQETPVLQSASIVGWDIMLWGQYPALVFKANNITHGMAYEVEKEEHIEYLMR</sequence>
<dbReference type="InterPro" id="IPR036568">
    <property type="entry name" value="GGCT-like_sf"/>
</dbReference>
<reference evidence="3 4" key="1">
    <citation type="submission" date="2016-05" db="EMBL/GenBank/DDBJ databases">
        <title>A degradative enzymes factory behind the ericoid mycorrhizal symbiosis.</title>
        <authorList>
            <consortium name="DOE Joint Genome Institute"/>
            <person name="Martino E."/>
            <person name="Morin E."/>
            <person name="Grelet G."/>
            <person name="Kuo A."/>
            <person name="Kohler A."/>
            <person name="Daghino S."/>
            <person name="Barry K."/>
            <person name="Choi C."/>
            <person name="Cichocki N."/>
            <person name="Clum A."/>
            <person name="Copeland A."/>
            <person name="Hainaut M."/>
            <person name="Haridas S."/>
            <person name="Labutti K."/>
            <person name="Lindquist E."/>
            <person name="Lipzen A."/>
            <person name="Khouja H.-R."/>
            <person name="Murat C."/>
            <person name="Ohm R."/>
            <person name="Olson A."/>
            <person name="Spatafora J."/>
            <person name="Veneault-Fourrey C."/>
            <person name="Henrissat B."/>
            <person name="Grigoriev I."/>
            <person name="Martin F."/>
            <person name="Perotto S."/>
        </authorList>
    </citation>
    <scope>NUCLEOTIDE SEQUENCE [LARGE SCALE GENOMIC DNA]</scope>
    <source>
        <strain evidence="3 4">UAMH 7357</strain>
    </source>
</reference>
<dbReference type="STRING" id="1745343.A0A2J6PEJ8"/>
<keyword evidence="4" id="KW-1185">Reference proteome</keyword>
<dbReference type="AlphaFoldDB" id="A0A2J6PEJ8"/>
<dbReference type="Proteomes" id="UP000235672">
    <property type="component" value="Unassembled WGS sequence"/>
</dbReference>
<dbReference type="InterPro" id="IPR013024">
    <property type="entry name" value="GGCT-like"/>
</dbReference>
<dbReference type="SUPFAM" id="SSF110857">
    <property type="entry name" value="Gamma-glutamyl cyclotransferase-like"/>
    <property type="match status" value="1"/>
</dbReference>
<evidence type="ECO:0000313" key="4">
    <source>
        <dbReference type="Proteomes" id="UP000235672"/>
    </source>
</evidence>
<dbReference type="EMBL" id="KZ613550">
    <property type="protein sequence ID" value="PMD12419.1"/>
    <property type="molecule type" value="Genomic_DNA"/>
</dbReference>
<feature type="compositionally biased region" description="Polar residues" evidence="1">
    <location>
        <begin position="1"/>
        <end position="17"/>
    </location>
</feature>
<dbReference type="CDD" id="cd06661">
    <property type="entry name" value="GGCT_like"/>
    <property type="match status" value="1"/>
</dbReference>
<evidence type="ECO:0000259" key="2">
    <source>
        <dbReference type="Pfam" id="PF06094"/>
    </source>
</evidence>
<protein>
    <recommendedName>
        <fullName evidence="2">Gamma-glutamylcyclotransferase AIG2-like domain-containing protein</fullName>
    </recommendedName>
</protein>
<feature type="domain" description="Gamma-glutamylcyclotransferase AIG2-like" evidence="2">
    <location>
        <begin position="61"/>
        <end position="125"/>
    </location>
</feature>
<gene>
    <name evidence="3" type="ORF">NA56DRAFT_652509</name>
</gene>
<evidence type="ECO:0000313" key="3">
    <source>
        <dbReference type="EMBL" id="PMD12419.1"/>
    </source>
</evidence>
<organism evidence="3 4">
    <name type="scientific">Hyaloscypha hepaticicola</name>
    <dbReference type="NCBI Taxonomy" id="2082293"/>
    <lineage>
        <taxon>Eukaryota</taxon>
        <taxon>Fungi</taxon>
        <taxon>Dikarya</taxon>
        <taxon>Ascomycota</taxon>
        <taxon>Pezizomycotina</taxon>
        <taxon>Leotiomycetes</taxon>
        <taxon>Helotiales</taxon>
        <taxon>Hyaloscyphaceae</taxon>
        <taxon>Hyaloscypha</taxon>
    </lineage>
</organism>
<dbReference type="Gene3D" id="3.10.490.10">
    <property type="entry name" value="Gamma-glutamyl cyclotransferase-like"/>
    <property type="match status" value="1"/>
</dbReference>
<dbReference type="InterPro" id="IPR009288">
    <property type="entry name" value="AIG2-like_dom"/>
</dbReference>
<dbReference type="Pfam" id="PF06094">
    <property type="entry name" value="GGACT"/>
    <property type="match status" value="1"/>
</dbReference>